<reference evidence="1" key="1">
    <citation type="submission" date="2023-03" db="EMBL/GenBank/DDBJ databases">
        <title>a new species belonging to Providencia genus.</title>
        <authorList>
            <person name="Yang W."/>
            <person name="Hu F."/>
            <person name="Shen S."/>
            <person name="Ding L."/>
            <person name="Yin D."/>
        </authorList>
    </citation>
    <scope>NUCLEOTIDE SEQUENCE</scope>
    <source>
        <strain evidence="1">CRE-3FA-0001</strain>
    </source>
</reference>
<dbReference type="EMBL" id="JARRYG010000002">
    <property type="protein sequence ID" value="MDG4695142.1"/>
    <property type="molecule type" value="Genomic_DNA"/>
</dbReference>
<evidence type="ECO:0000313" key="1">
    <source>
        <dbReference type="EMBL" id="MDG4695142.1"/>
    </source>
</evidence>
<protein>
    <submittedName>
        <fullName evidence="1">Uncharacterized protein</fullName>
    </submittedName>
</protein>
<proteinExistence type="predicted"/>
<organism evidence="1 2">
    <name type="scientific">Providencia huashanensis</name>
    <dbReference type="NCBI Taxonomy" id="3037798"/>
    <lineage>
        <taxon>Bacteria</taxon>
        <taxon>Pseudomonadati</taxon>
        <taxon>Pseudomonadota</taxon>
        <taxon>Gammaproteobacteria</taxon>
        <taxon>Enterobacterales</taxon>
        <taxon>Morganellaceae</taxon>
        <taxon>Providencia</taxon>
    </lineage>
</organism>
<dbReference type="RefSeq" id="WP_278030653.1">
    <property type="nucleotide sequence ID" value="NZ_JARRYG010000002.1"/>
</dbReference>
<sequence>MYDSTNQRSWGLQMVWALLLQALKQAAITFLTATFQAFTDYCSTNANT</sequence>
<dbReference type="AlphaFoldDB" id="A0AA42FEH1"/>
<comment type="caution">
    <text evidence="1">The sequence shown here is derived from an EMBL/GenBank/DDBJ whole genome shotgun (WGS) entry which is preliminary data.</text>
</comment>
<name>A0AA42FEH1_9GAMM</name>
<dbReference type="Proteomes" id="UP001156701">
    <property type="component" value="Unassembled WGS sequence"/>
</dbReference>
<gene>
    <name evidence="1" type="ORF">P7V44_02685</name>
</gene>
<evidence type="ECO:0000313" key="2">
    <source>
        <dbReference type="Proteomes" id="UP001156701"/>
    </source>
</evidence>
<accession>A0AA42FEH1</accession>